<dbReference type="EMBL" id="JANPWB010000012">
    <property type="protein sequence ID" value="KAJ1112133.1"/>
    <property type="molecule type" value="Genomic_DNA"/>
</dbReference>
<accession>A0AAV7N7W3</accession>
<reference evidence="1" key="1">
    <citation type="journal article" date="2022" name="bioRxiv">
        <title>Sequencing and chromosome-scale assembly of the giantPleurodeles waltlgenome.</title>
        <authorList>
            <person name="Brown T."/>
            <person name="Elewa A."/>
            <person name="Iarovenko S."/>
            <person name="Subramanian E."/>
            <person name="Araus A.J."/>
            <person name="Petzold A."/>
            <person name="Susuki M."/>
            <person name="Suzuki K.-i.T."/>
            <person name="Hayashi T."/>
            <person name="Toyoda A."/>
            <person name="Oliveira C."/>
            <person name="Osipova E."/>
            <person name="Leigh N.D."/>
            <person name="Simon A."/>
            <person name="Yun M.H."/>
        </authorList>
    </citation>
    <scope>NUCLEOTIDE SEQUENCE</scope>
    <source>
        <strain evidence="1">20211129_DDA</strain>
        <tissue evidence="1">Liver</tissue>
    </source>
</reference>
<sequence>MDEHARESRVLCLGTRRKFKSALLHSEYAHGSSVLCLRTRKDKSPVLSSGHAPTIVSCLLTRYNESVASL</sequence>
<gene>
    <name evidence="1" type="ORF">NDU88_000401</name>
</gene>
<evidence type="ECO:0000313" key="2">
    <source>
        <dbReference type="Proteomes" id="UP001066276"/>
    </source>
</evidence>
<evidence type="ECO:0000313" key="1">
    <source>
        <dbReference type="EMBL" id="KAJ1112133.1"/>
    </source>
</evidence>
<name>A0AAV7N7W3_PLEWA</name>
<keyword evidence="2" id="KW-1185">Reference proteome</keyword>
<organism evidence="1 2">
    <name type="scientific">Pleurodeles waltl</name>
    <name type="common">Iberian ribbed newt</name>
    <dbReference type="NCBI Taxonomy" id="8319"/>
    <lineage>
        <taxon>Eukaryota</taxon>
        <taxon>Metazoa</taxon>
        <taxon>Chordata</taxon>
        <taxon>Craniata</taxon>
        <taxon>Vertebrata</taxon>
        <taxon>Euteleostomi</taxon>
        <taxon>Amphibia</taxon>
        <taxon>Batrachia</taxon>
        <taxon>Caudata</taxon>
        <taxon>Salamandroidea</taxon>
        <taxon>Salamandridae</taxon>
        <taxon>Pleurodelinae</taxon>
        <taxon>Pleurodeles</taxon>
    </lineage>
</organism>
<comment type="caution">
    <text evidence="1">The sequence shown here is derived from an EMBL/GenBank/DDBJ whole genome shotgun (WGS) entry which is preliminary data.</text>
</comment>
<proteinExistence type="predicted"/>
<dbReference type="AlphaFoldDB" id="A0AAV7N7W3"/>
<dbReference type="Proteomes" id="UP001066276">
    <property type="component" value="Chromosome 8"/>
</dbReference>
<protein>
    <submittedName>
        <fullName evidence="1">Uncharacterized protein</fullName>
    </submittedName>
</protein>